<dbReference type="EMBL" id="CM042056">
    <property type="protein sequence ID" value="KAI3697636.1"/>
    <property type="molecule type" value="Genomic_DNA"/>
</dbReference>
<proteinExistence type="predicted"/>
<gene>
    <name evidence="1" type="ORF">L6452_30731</name>
</gene>
<protein>
    <submittedName>
        <fullName evidence="1">Uncharacterized protein</fullName>
    </submittedName>
</protein>
<sequence length="255" mass="28064">MLSLLKATSTTKEAEAEAEEVKWETRPGGMLVQKRDETAIAATTTAAASDLRVRVSYGALRFHISIDSRATFGDLKKLVAGESGLEPGDQILEFRGKERGNGEFLDRCGIKHRSKVILTENPHSKERRLVQMRLHAKIQAADRAISDVAVVVDSLADQVCAIEKSIENGNKVAEVQMTTLVELLMRQAVKLDAITAQGDASAKKILQGKRIQKCVETLDMLKVSNTKAKRPVATTKWETFGAPLAEPHWDFLDTL</sequence>
<accession>A0ACB8ZJF6</accession>
<name>A0ACB8ZJF6_ARCLA</name>
<evidence type="ECO:0000313" key="1">
    <source>
        <dbReference type="EMBL" id="KAI3697636.1"/>
    </source>
</evidence>
<keyword evidence="2" id="KW-1185">Reference proteome</keyword>
<reference evidence="1 2" key="2">
    <citation type="journal article" date="2022" name="Mol. Ecol. Resour.">
        <title>The genomes of chicory, endive, great burdock and yacon provide insights into Asteraceae paleo-polyploidization history and plant inulin production.</title>
        <authorList>
            <person name="Fan W."/>
            <person name="Wang S."/>
            <person name="Wang H."/>
            <person name="Wang A."/>
            <person name="Jiang F."/>
            <person name="Liu H."/>
            <person name="Zhao H."/>
            <person name="Xu D."/>
            <person name="Zhang Y."/>
        </authorList>
    </citation>
    <scope>NUCLEOTIDE SEQUENCE [LARGE SCALE GENOMIC DNA]</scope>
    <source>
        <strain evidence="2">cv. Niubang</strain>
    </source>
</reference>
<reference evidence="2" key="1">
    <citation type="journal article" date="2022" name="Mol. Ecol. Resour.">
        <title>The genomes of chicory, endive, great burdock and yacon provide insights into Asteraceae palaeo-polyploidization history and plant inulin production.</title>
        <authorList>
            <person name="Fan W."/>
            <person name="Wang S."/>
            <person name="Wang H."/>
            <person name="Wang A."/>
            <person name="Jiang F."/>
            <person name="Liu H."/>
            <person name="Zhao H."/>
            <person name="Xu D."/>
            <person name="Zhang Y."/>
        </authorList>
    </citation>
    <scope>NUCLEOTIDE SEQUENCE [LARGE SCALE GENOMIC DNA]</scope>
    <source>
        <strain evidence="2">cv. Niubang</strain>
    </source>
</reference>
<comment type="caution">
    <text evidence="1">The sequence shown here is derived from an EMBL/GenBank/DDBJ whole genome shotgun (WGS) entry which is preliminary data.</text>
</comment>
<dbReference type="Proteomes" id="UP001055879">
    <property type="component" value="Linkage Group LG10"/>
</dbReference>
<organism evidence="1 2">
    <name type="scientific">Arctium lappa</name>
    <name type="common">Greater burdock</name>
    <name type="synonym">Lappa major</name>
    <dbReference type="NCBI Taxonomy" id="4217"/>
    <lineage>
        <taxon>Eukaryota</taxon>
        <taxon>Viridiplantae</taxon>
        <taxon>Streptophyta</taxon>
        <taxon>Embryophyta</taxon>
        <taxon>Tracheophyta</taxon>
        <taxon>Spermatophyta</taxon>
        <taxon>Magnoliopsida</taxon>
        <taxon>eudicotyledons</taxon>
        <taxon>Gunneridae</taxon>
        <taxon>Pentapetalae</taxon>
        <taxon>asterids</taxon>
        <taxon>campanulids</taxon>
        <taxon>Asterales</taxon>
        <taxon>Asteraceae</taxon>
        <taxon>Carduoideae</taxon>
        <taxon>Cardueae</taxon>
        <taxon>Arctiinae</taxon>
        <taxon>Arctium</taxon>
    </lineage>
</organism>
<evidence type="ECO:0000313" key="2">
    <source>
        <dbReference type="Proteomes" id="UP001055879"/>
    </source>
</evidence>